<name>A0ABQ4MD19_9BACL</name>
<sequence length="365" mass="41551">MIKSEIGYRRLQNQRIAGDKCEKPDDVVRYLGAIQAQDYHQMLWAIGCRMQHGVAADIERSIEDRNIVLTWPMRGTIHAVPPESIRGMLQLLTPRILASDKRRLKELELTPEIIEQSKEILIHALKGNKRISRPVLMELFEEAGIRTTGQRGYHLLWHSAQIGLICMGPREGKQQTFVLLDEWVPPGDDISREEVLSQLTKRYYISHGPASVHDFAWWTGLTLRDARKGLELAGNQFEPAKIDDRELWYHSSLSAGNKEITPGVYLLPGFDEYVLGYKDRSDVLRAEYAKYIIPGGNGVFMPTIVIDGQVAGIWKRKIKAKGLDIVLELFSAHDDRENDLMAAASKYVEFMELPLLSVDIQVKIH</sequence>
<dbReference type="PANTHER" id="PTHR38479">
    <property type="entry name" value="LMO0824 PROTEIN"/>
    <property type="match status" value="1"/>
</dbReference>
<protein>
    <recommendedName>
        <fullName evidence="3">Prevent-host-death protein</fullName>
    </recommendedName>
</protein>
<dbReference type="Pfam" id="PF06224">
    <property type="entry name" value="AlkZ-like"/>
    <property type="match status" value="1"/>
</dbReference>
<dbReference type="PANTHER" id="PTHR38479:SF2">
    <property type="entry name" value="WINGED HELIX DNA-BINDING DOMAIN-CONTAINING PROTEIN"/>
    <property type="match status" value="1"/>
</dbReference>
<reference evidence="1 2" key="1">
    <citation type="submission" date="2021-03" db="EMBL/GenBank/DDBJ databases">
        <title>Antimicrobial resistance genes in bacteria isolated from Japanese honey, and their potential for conferring macrolide and lincosamide resistance in the American foulbrood pathogen Paenibacillus larvae.</title>
        <authorList>
            <person name="Okamoto M."/>
            <person name="Kumagai M."/>
            <person name="Kanamori H."/>
            <person name="Takamatsu D."/>
        </authorList>
    </citation>
    <scope>NUCLEOTIDE SEQUENCE [LARGE SCALE GENOMIC DNA]</scope>
    <source>
        <strain evidence="1 2">J42TS3</strain>
    </source>
</reference>
<evidence type="ECO:0008006" key="3">
    <source>
        <dbReference type="Google" id="ProtNLM"/>
    </source>
</evidence>
<dbReference type="EMBL" id="BOSL01000008">
    <property type="protein sequence ID" value="GIP53814.1"/>
    <property type="molecule type" value="Genomic_DNA"/>
</dbReference>
<gene>
    <name evidence="1" type="ORF">J42TS3_28490</name>
</gene>
<keyword evidence="2" id="KW-1185">Reference proteome</keyword>
<evidence type="ECO:0000313" key="2">
    <source>
        <dbReference type="Proteomes" id="UP000679992"/>
    </source>
</evidence>
<evidence type="ECO:0000313" key="1">
    <source>
        <dbReference type="EMBL" id="GIP53814.1"/>
    </source>
</evidence>
<accession>A0ABQ4MD19</accession>
<dbReference type="RefSeq" id="WP_213655266.1">
    <property type="nucleotide sequence ID" value="NZ_BOSL01000008.1"/>
</dbReference>
<dbReference type="InterPro" id="IPR009351">
    <property type="entry name" value="AlkZ-like"/>
</dbReference>
<dbReference type="Proteomes" id="UP000679992">
    <property type="component" value="Unassembled WGS sequence"/>
</dbReference>
<proteinExistence type="predicted"/>
<organism evidence="1 2">
    <name type="scientific">Paenibacillus vini</name>
    <dbReference type="NCBI Taxonomy" id="1476024"/>
    <lineage>
        <taxon>Bacteria</taxon>
        <taxon>Bacillati</taxon>
        <taxon>Bacillota</taxon>
        <taxon>Bacilli</taxon>
        <taxon>Bacillales</taxon>
        <taxon>Paenibacillaceae</taxon>
        <taxon>Paenibacillus</taxon>
    </lineage>
</organism>
<comment type="caution">
    <text evidence="1">The sequence shown here is derived from an EMBL/GenBank/DDBJ whole genome shotgun (WGS) entry which is preliminary data.</text>
</comment>